<reference evidence="1" key="1">
    <citation type="submission" date="2018-05" db="EMBL/GenBank/DDBJ databases">
        <authorList>
            <person name="Lanie J.A."/>
            <person name="Ng W.-L."/>
            <person name="Kazmierczak K.M."/>
            <person name="Andrzejewski T.M."/>
            <person name="Davidsen T.M."/>
            <person name="Wayne K.J."/>
            <person name="Tettelin H."/>
            <person name="Glass J.I."/>
            <person name="Rusch D."/>
            <person name="Podicherti R."/>
            <person name="Tsui H.-C.T."/>
            <person name="Winkler M.E."/>
        </authorList>
    </citation>
    <scope>NUCLEOTIDE SEQUENCE</scope>
</reference>
<name>A0A382VVT2_9ZZZZ</name>
<dbReference type="AlphaFoldDB" id="A0A382VVT2"/>
<evidence type="ECO:0000313" key="1">
    <source>
        <dbReference type="EMBL" id="SVD50617.1"/>
    </source>
</evidence>
<dbReference type="PROSITE" id="PS51257">
    <property type="entry name" value="PROKAR_LIPOPROTEIN"/>
    <property type="match status" value="1"/>
</dbReference>
<dbReference type="EMBL" id="UINC01155014">
    <property type="protein sequence ID" value="SVD50617.1"/>
    <property type="molecule type" value="Genomic_DNA"/>
</dbReference>
<sequence>MKRYIHFLFYLSTGLLIFSLFSCSSKTEHEPPTEEEQTSTPVQKKILYSQRTQGGKNAINVIEEKQGHKRTLRIIVQRGDLNSNLVHPIDSPNFVIAIPLQDATSKQFAEQTVIFEQQLKKDVGEILGRYLAPERFNVSLLVQWNQTLLEEIQLRNVPLDIPITELMSDGK</sequence>
<feature type="non-terminal residue" evidence="1">
    <location>
        <position position="171"/>
    </location>
</feature>
<evidence type="ECO:0008006" key="2">
    <source>
        <dbReference type="Google" id="ProtNLM"/>
    </source>
</evidence>
<gene>
    <name evidence="1" type="ORF">METZ01_LOCUS403471</name>
</gene>
<organism evidence="1">
    <name type="scientific">marine metagenome</name>
    <dbReference type="NCBI Taxonomy" id="408172"/>
    <lineage>
        <taxon>unclassified sequences</taxon>
        <taxon>metagenomes</taxon>
        <taxon>ecological metagenomes</taxon>
    </lineage>
</organism>
<proteinExistence type="predicted"/>
<protein>
    <recommendedName>
        <fullName evidence="2">Lipoprotein</fullName>
    </recommendedName>
</protein>
<accession>A0A382VVT2</accession>